<comment type="caution">
    <text evidence="1">The sequence shown here is derived from an EMBL/GenBank/DDBJ whole genome shotgun (WGS) entry which is preliminary data.</text>
</comment>
<sequence length="46" mass="5526">MDDHQFLESEWDYCLVLDACRYDVFEDVYDDYLEGDLEKRRSPGSS</sequence>
<proteinExistence type="predicted"/>
<name>L9XPR6_9EURY</name>
<organism evidence="1 2">
    <name type="scientific">Natronococcus jeotgali DSM 18795</name>
    <dbReference type="NCBI Taxonomy" id="1227498"/>
    <lineage>
        <taxon>Archaea</taxon>
        <taxon>Methanobacteriati</taxon>
        <taxon>Methanobacteriota</taxon>
        <taxon>Stenosarchaea group</taxon>
        <taxon>Halobacteria</taxon>
        <taxon>Halobacteriales</taxon>
        <taxon>Natrialbaceae</taxon>
        <taxon>Natronococcus</taxon>
    </lineage>
</organism>
<feature type="non-terminal residue" evidence="1">
    <location>
        <position position="46"/>
    </location>
</feature>
<gene>
    <name evidence="1" type="ORF">C492_06831</name>
</gene>
<protein>
    <submittedName>
        <fullName evidence="1">Uncharacterized protein</fullName>
    </submittedName>
</protein>
<evidence type="ECO:0000313" key="2">
    <source>
        <dbReference type="Proteomes" id="UP000011531"/>
    </source>
</evidence>
<dbReference type="Proteomes" id="UP000011531">
    <property type="component" value="Unassembled WGS sequence"/>
</dbReference>
<dbReference type="EMBL" id="AOIA01000035">
    <property type="protein sequence ID" value="ELY63814.1"/>
    <property type="molecule type" value="Genomic_DNA"/>
</dbReference>
<dbReference type="AlphaFoldDB" id="L9XPR6"/>
<reference evidence="1 2" key="1">
    <citation type="journal article" date="2014" name="PLoS Genet.">
        <title>Phylogenetically driven sequencing of extremely halophilic archaea reveals strategies for static and dynamic osmo-response.</title>
        <authorList>
            <person name="Becker E.A."/>
            <person name="Seitzer P.M."/>
            <person name="Tritt A."/>
            <person name="Larsen D."/>
            <person name="Krusor M."/>
            <person name="Yao A.I."/>
            <person name="Wu D."/>
            <person name="Madern D."/>
            <person name="Eisen J.A."/>
            <person name="Darling A.E."/>
            <person name="Facciotti M.T."/>
        </authorList>
    </citation>
    <scope>NUCLEOTIDE SEQUENCE [LARGE SCALE GENOMIC DNA]</scope>
    <source>
        <strain evidence="1 2">DSM 18795</strain>
    </source>
</reference>
<evidence type="ECO:0000313" key="1">
    <source>
        <dbReference type="EMBL" id="ELY63814.1"/>
    </source>
</evidence>
<keyword evidence="2" id="KW-1185">Reference proteome</keyword>
<accession>L9XPR6</accession>